<evidence type="ECO:0000313" key="3">
    <source>
        <dbReference type="EMBL" id="KAH6888527.1"/>
    </source>
</evidence>
<keyword evidence="4" id="KW-1185">Reference proteome</keyword>
<gene>
    <name evidence="3" type="ORF">B0T10DRAFT_488343</name>
</gene>
<feature type="compositionally biased region" description="Basic and acidic residues" evidence="1">
    <location>
        <begin position="689"/>
        <end position="706"/>
    </location>
</feature>
<feature type="compositionally biased region" description="Basic and acidic residues" evidence="1">
    <location>
        <begin position="30"/>
        <end position="42"/>
    </location>
</feature>
<comment type="caution">
    <text evidence="3">The sequence shown here is derived from an EMBL/GenBank/DDBJ whole genome shotgun (WGS) entry which is preliminary data.</text>
</comment>
<keyword evidence="2" id="KW-1133">Transmembrane helix</keyword>
<feature type="region of interest" description="Disordered" evidence="1">
    <location>
        <begin position="374"/>
        <end position="815"/>
    </location>
</feature>
<protein>
    <submittedName>
        <fullName evidence="3">Uncharacterized protein</fullName>
    </submittedName>
</protein>
<keyword evidence="2" id="KW-0812">Transmembrane</keyword>
<dbReference type="AlphaFoldDB" id="A0A9P9APF0"/>
<organism evidence="3 4">
    <name type="scientific">Thelonectria olida</name>
    <dbReference type="NCBI Taxonomy" id="1576542"/>
    <lineage>
        <taxon>Eukaryota</taxon>
        <taxon>Fungi</taxon>
        <taxon>Dikarya</taxon>
        <taxon>Ascomycota</taxon>
        <taxon>Pezizomycotina</taxon>
        <taxon>Sordariomycetes</taxon>
        <taxon>Hypocreomycetidae</taxon>
        <taxon>Hypocreales</taxon>
        <taxon>Nectriaceae</taxon>
        <taxon>Thelonectria</taxon>
    </lineage>
</organism>
<feature type="compositionally biased region" description="Basic residues" evidence="1">
    <location>
        <begin position="789"/>
        <end position="803"/>
    </location>
</feature>
<sequence>MDRDTRLNGRASSSFVVKESGRKPLFSNSRGDDNTKLKETDRAQLGTSRNRTSAYGDSILRRTTSEPQSKSLERRASTSSLTSSGGTRIPRPSGMPLSNRKPFSITEAFNRAVMEESDDSDQSHVMDASPSPAPRIARARHEDEDKRMRKILGQDHLDSKAPGPARPFSRGSVASSTFAVARPSIIKPDSPRRRTLYGKASSPELNGAKPDEQPEAGTKDPANSLRPHSGWLRQMPSKDDLTNQGRIPALAPGIEDLPWPSTENGENQPASVSPAKNASPEKSFAWEFDQDFTAGDLQMSDSPRIRMGARPFANRIKFDEASEVDINSRTRVATPGSRNTKLDEIRTREVKAGSNIPIQSPRRQPNTKLAEIQQRESVAEHQIPIPNRSLPRPTNTKLDEIRQREINGISNRTMAKMKLDEIREQNSNSASRSISRSLSPEESRPSSSRAVPPVTEELDDKPPPRPKSAFEVGGQRIPDTPVTIFKAREFKSQAPAEKRDELNQGKENTKIARPEHRRSDSRDLLRQLARATSSSPVPETDRQRPASPLPGDKQTTQEPIIKPAIPRRISEYGTRQTQPDVPKNNERPKPTVGFTGLSHSRARSTDSVKSKRSSMQSEVDPTDRIEAEMSLFALGENQSEKGSTRPPSPQESEDEKEADATPRAPKPDPLSMPTPKVTGAYVETPATVKVEKFEIKDEKPLTEKHTSRVRHSSTTDDKTSEELRRLRAGSSSSTREEKEPEEARPLRPRSSSANKTRKTDLAWQSNEPDTASDPGTDEKSAPTALSTGVRRRRAQSLPRRRGPLRNSAKPPTVKDDLIQLHREHQIEDSTLDDFEEVLSGRKTPSPRMRALLNNLPSDLSADDDFDFELDLDTRLNTKSNKLNNIKDPEHSDGELAAFTRMSKSLQTGLMGIRTAKKGIERLEGQFNYDTKPTETTSTEAISIEKTPTEKTSINMTSIDEKPPTKKMDIETHEIVHTTACTHGPTVTYLQLPIPRLYHRKPSFRFTLLGLILFIFSLWYAAESAMCAKYCRPTTCGKAENCVWSIDDPSFGNAIPIKLDQWVTGGQGRVFLDARKEDFSDWLADVLDVYYDRDITKTDISGFTFHQKRQHRRRLRKKGLQQTPPVSAEHQAKLDAWHQARIAKERVIEAREMGYDVSDEDDEAVGGDQRVW</sequence>
<evidence type="ECO:0000256" key="1">
    <source>
        <dbReference type="SAM" id="MobiDB-lite"/>
    </source>
</evidence>
<feature type="compositionally biased region" description="Polar residues" evidence="1">
    <location>
        <begin position="261"/>
        <end position="276"/>
    </location>
</feature>
<dbReference type="OrthoDB" id="3439035at2759"/>
<evidence type="ECO:0000256" key="2">
    <source>
        <dbReference type="SAM" id="Phobius"/>
    </source>
</evidence>
<name>A0A9P9APF0_9HYPO</name>
<reference evidence="3 4" key="1">
    <citation type="journal article" date="2021" name="Nat. Commun.">
        <title>Genetic determinants of endophytism in the Arabidopsis root mycobiome.</title>
        <authorList>
            <person name="Mesny F."/>
            <person name="Miyauchi S."/>
            <person name="Thiergart T."/>
            <person name="Pickel B."/>
            <person name="Atanasova L."/>
            <person name="Karlsson M."/>
            <person name="Huettel B."/>
            <person name="Barry K.W."/>
            <person name="Haridas S."/>
            <person name="Chen C."/>
            <person name="Bauer D."/>
            <person name="Andreopoulos W."/>
            <person name="Pangilinan J."/>
            <person name="LaButti K."/>
            <person name="Riley R."/>
            <person name="Lipzen A."/>
            <person name="Clum A."/>
            <person name="Drula E."/>
            <person name="Henrissat B."/>
            <person name="Kohler A."/>
            <person name="Grigoriev I.V."/>
            <person name="Martin F.M."/>
            <person name="Hacquard S."/>
        </authorList>
    </citation>
    <scope>NUCLEOTIDE SEQUENCE [LARGE SCALE GENOMIC DNA]</scope>
    <source>
        <strain evidence="3 4">MPI-CAGE-CH-0241</strain>
    </source>
</reference>
<evidence type="ECO:0000313" key="4">
    <source>
        <dbReference type="Proteomes" id="UP000777438"/>
    </source>
</evidence>
<feature type="compositionally biased region" description="Basic and acidic residues" evidence="1">
    <location>
        <begin position="734"/>
        <end position="745"/>
    </location>
</feature>
<dbReference type="EMBL" id="JAGPYM010000012">
    <property type="protein sequence ID" value="KAH6888527.1"/>
    <property type="molecule type" value="Genomic_DNA"/>
</dbReference>
<feature type="compositionally biased region" description="Low complexity" evidence="1">
    <location>
        <begin position="445"/>
        <end position="454"/>
    </location>
</feature>
<feature type="compositionally biased region" description="Basic and acidic residues" evidence="1">
    <location>
        <begin position="486"/>
        <end position="525"/>
    </location>
</feature>
<feature type="compositionally biased region" description="Low complexity" evidence="1">
    <location>
        <begin position="77"/>
        <end position="88"/>
    </location>
</feature>
<feature type="compositionally biased region" description="Basic and acidic residues" evidence="1">
    <location>
        <begin position="139"/>
        <end position="159"/>
    </location>
</feature>
<keyword evidence="2" id="KW-0472">Membrane</keyword>
<feature type="transmembrane region" description="Helical" evidence="2">
    <location>
        <begin position="1003"/>
        <end position="1021"/>
    </location>
</feature>
<feature type="region of interest" description="Disordered" evidence="1">
    <location>
        <begin position="1"/>
        <end position="282"/>
    </location>
</feature>
<feature type="compositionally biased region" description="Polar residues" evidence="1">
    <location>
        <begin position="45"/>
        <end position="58"/>
    </location>
</feature>
<proteinExistence type="predicted"/>
<dbReference type="Proteomes" id="UP000777438">
    <property type="component" value="Unassembled WGS sequence"/>
</dbReference>
<feature type="compositionally biased region" description="Low complexity" evidence="1">
    <location>
        <begin position="426"/>
        <end position="438"/>
    </location>
</feature>
<accession>A0A9P9APF0</accession>
<feature type="compositionally biased region" description="Basic and acidic residues" evidence="1">
    <location>
        <begin position="713"/>
        <end position="725"/>
    </location>
</feature>